<dbReference type="Gene3D" id="1.10.630.10">
    <property type="entry name" value="Cytochrome P450"/>
    <property type="match status" value="1"/>
</dbReference>
<evidence type="ECO:0000313" key="9">
    <source>
        <dbReference type="Proteomes" id="UP001363622"/>
    </source>
</evidence>
<dbReference type="PANTHER" id="PTHR24305:SF157">
    <property type="entry name" value="N-ACETYLTRYPTOPHAN 6-HYDROXYLASE IVOC-RELATED"/>
    <property type="match status" value="1"/>
</dbReference>
<evidence type="ECO:0000313" key="8">
    <source>
        <dbReference type="EMBL" id="KAK7515740.1"/>
    </source>
</evidence>
<evidence type="ECO:0000256" key="2">
    <source>
        <dbReference type="ARBA" id="ARBA00010617"/>
    </source>
</evidence>
<comment type="cofactor">
    <cofactor evidence="1">
        <name>heme</name>
        <dbReference type="ChEBI" id="CHEBI:30413"/>
    </cofactor>
</comment>
<dbReference type="SUPFAM" id="SSF48264">
    <property type="entry name" value="Cytochrome P450"/>
    <property type="match status" value="1"/>
</dbReference>
<evidence type="ECO:0000256" key="1">
    <source>
        <dbReference type="ARBA" id="ARBA00001971"/>
    </source>
</evidence>
<reference evidence="8 9" key="1">
    <citation type="submission" date="2024-04" db="EMBL/GenBank/DDBJ databases">
        <title>Phyllosticta paracitricarpa is synonymous to the EU quarantine fungus P. citricarpa based on phylogenomic analyses.</title>
        <authorList>
            <consortium name="Lawrence Berkeley National Laboratory"/>
            <person name="Van Ingen-Buijs V.A."/>
            <person name="Van Westerhoven A.C."/>
            <person name="Haridas S."/>
            <person name="Skiadas P."/>
            <person name="Martin F."/>
            <person name="Groenewald J.Z."/>
            <person name="Crous P.W."/>
            <person name="Seidl M.F."/>
        </authorList>
    </citation>
    <scope>NUCLEOTIDE SEQUENCE [LARGE SCALE GENOMIC DNA]</scope>
    <source>
        <strain evidence="8 9">CBS 123371</strain>
    </source>
</reference>
<dbReference type="PROSITE" id="PS00086">
    <property type="entry name" value="CYTOCHROME_P450"/>
    <property type="match status" value="1"/>
</dbReference>
<dbReference type="PRINTS" id="PR00463">
    <property type="entry name" value="EP450I"/>
</dbReference>
<gene>
    <name evidence="8" type="ORF">IWZ03DRAFT_380341</name>
</gene>
<keyword evidence="3 7" id="KW-0479">Metal-binding</keyword>
<keyword evidence="9" id="KW-1185">Reference proteome</keyword>
<dbReference type="InterPro" id="IPR001128">
    <property type="entry name" value="Cyt_P450"/>
</dbReference>
<keyword evidence="6 7" id="KW-0503">Monooxygenase</keyword>
<name>A0ABR1KMH1_9PEZI</name>
<comment type="caution">
    <text evidence="8">The sequence shown here is derived from an EMBL/GenBank/DDBJ whole genome shotgun (WGS) entry which is preliminary data.</text>
</comment>
<dbReference type="PRINTS" id="PR00385">
    <property type="entry name" value="P450"/>
</dbReference>
<protein>
    <submittedName>
        <fullName evidence="8">Cytochrome P450</fullName>
    </submittedName>
</protein>
<keyword evidence="5 7" id="KW-0408">Iron</keyword>
<dbReference type="PANTHER" id="PTHR24305">
    <property type="entry name" value="CYTOCHROME P450"/>
    <property type="match status" value="1"/>
</dbReference>
<keyword evidence="7" id="KW-0349">Heme</keyword>
<dbReference type="InterPro" id="IPR050121">
    <property type="entry name" value="Cytochrome_P450_monoxygenase"/>
</dbReference>
<evidence type="ECO:0000256" key="3">
    <source>
        <dbReference type="ARBA" id="ARBA00022723"/>
    </source>
</evidence>
<evidence type="ECO:0000256" key="6">
    <source>
        <dbReference type="ARBA" id="ARBA00023033"/>
    </source>
</evidence>
<dbReference type="InterPro" id="IPR017972">
    <property type="entry name" value="Cyt_P450_CS"/>
</dbReference>
<sequence length="523" mass="59478">MIGLLKLLGDRPFEVLTVTAFVYYASVAIHRLCFSNIAKFPGPKLAALTYFYEFYHDFVTPYRFSFKIKELHEQYGPIIRISPTELHVSDPSFIDTLYSGGNKKRDKYWMATQNLNLKESAFGTVPHDLHRVRRGALNRFFSKGSVAKLEPTIVHLLNKFCARLEENAGTGQPIVFDSAISCFTTDVVSLYAFGIDTKLLDVKDFRNDVRITLEGGLKSSRVTKQWPWVGKFLESLPESWTVKMAPEFAEYFKLQNNAVENIKQVEKEVAEGKRPETDMGTTIFHELMDSDLPAFEKSVDRLWQEGQSVIGAGTETVTWTLAVIFYHVFTKPRIMQKLMDEVLPIFPNPDEIPSQASLERLQYLTAVIYEGLRLSYGLVTRLPRVSPVEPMVFKSTDGKVEKVIPPGVAVGMSSLIIHHDKGVWGEDADEFVPERWLNEDGQKRRDLDAYLLSFSKGTRMCLGLQLGYSELYLALPTVLRRFEGRLELFETDITDIEVQADIIVPRPRLDSKGVRVLVKPKAN</sequence>
<dbReference type="InterPro" id="IPR002401">
    <property type="entry name" value="Cyt_P450_E_grp-I"/>
</dbReference>
<evidence type="ECO:0000256" key="7">
    <source>
        <dbReference type="RuleBase" id="RU000461"/>
    </source>
</evidence>
<evidence type="ECO:0000256" key="5">
    <source>
        <dbReference type="ARBA" id="ARBA00023004"/>
    </source>
</evidence>
<proteinExistence type="inferred from homology"/>
<dbReference type="CDD" id="cd11062">
    <property type="entry name" value="CYP58-like"/>
    <property type="match status" value="1"/>
</dbReference>
<dbReference type="Pfam" id="PF00067">
    <property type="entry name" value="p450"/>
    <property type="match status" value="1"/>
</dbReference>
<evidence type="ECO:0000256" key="4">
    <source>
        <dbReference type="ARBA" id="ARBA00023002"/>
    </source>
</evidence>
<dbReference type="Proteomes" id="UP001363622">
    <property type="component" value="Unassembled WGS sequence"/>
</dbReference>
<keyword evidence="4 7" id="KW-0560">Oxidoreductase</keyword>
<dbReference type="InterPro" id="IPR036396">
    <property type="entry name" value="Cyt_P450_sf"/>
</dbReference>
<organism evidence="8 9">
    <name type="scientific">Phyllosticta citriasiana</name>
    <dbReference type="NCBI Taxonomy" id="595635"/>
    <lineage>
        <taxon>Eukaryota</taxon>
        <taxon>Fungi</taxon>
        <taxon>Dikarya</taxon>
        <taxon>Ascomycota</taxon>
        <taxon>Pezizomycotina</taxon>
        <taxon>Dothideomycetes</taxon>
        <taxon>Dothideomycetes incertae sedis</taxon>
        <taxon>Botryosphaeriales</taxon>
        <taxon>Phyllostictaceae</taxon>
        <taxon>Phyllosticta</taxon>
    </lineage>
</organism>
<dbReference type="EMBL" id="JBBPHU010000007">
    <property type="protein sequence ID" value="KAK7515740.1"/>
    <property type="molecule type" value="Genomic_DNA"/>
</dbReference>
<comment type="similarity">
    <text evidence="2 7">Belongs to the cytochrome P450 family.</text>
</comment>
<accession>A0ABR1KMH1</accession>